<dbReference type="InterPro" id="IPR006656">
    <property type="entry name" value="Mopterin_OxRdtase"/>
</dbReference>
<comment type="similarity">
    <text evidence="3">Belongs to the prokaryotic molybdopterin-containing oxidoreductase family. NasA/NapA/NarB subfamily.</text>
</comment>
<evidence type="ECO:0000256" key="3">
    <source>
        <dbReference type="ARBA" id="ARBA00008747"/>
    </source>
</evidence>
<evidence type="ECO:0000256" key="1">
    <source>
        <dbReference type="ARBA" id="ARBA00001942"/>
    </source>
</evidence>
<dbReference type="InterPro" id="IPR050123">
    <property type="entry name" value="Prok_molybdopt-oxidoreductase"/>
</dbReference>
<keyword evidence="6" id="KW-0560">Oxidoreductase</keyword>
<evidence type="ECO:0000259" key="12">
    <source>
        <dbReference type="Pfam" id="PF01568"/>
    </source>
</evidence>
<dbReference type="InterPro" id="IPR009010">
    <property type="entry name" value="Asp_de-COase-like_dom_sf"/>
</dbReference>
<proteinExistence type="inferred from homology"/>
<evidence type="ECO:0000259" key="11">
    <source>
        <dbReference type="Pfam" id="PF00384"/>
    </source>
</evidence>
<evidence type="ECO:0000313" key="13">
    <source>
        <dbReference type="EMBL" id="MYH60938.1"/>
    </source>
</evidence>
<dbReference type="EMBL" id="VYDA01000149">
    <property type="protein sequence ID" value="MYH60938.1"/>
    <property type="molecule type" value="Genomic_DNA"/>
</dbReference>
<dbReference type="Gene3D" id="3.40.50.740">
    <property type="match status" value="1"/>
</dbReference>
<evidence type="ECO:0000256" key="7">
    <source>
        <dbReference type="ARBA" id="ARBA00023004"/>
    </source>
</evidence>
<feature type="region of interest" description="Disordered" evidence="10">
    <location>
        <begin position="482"/>
        <end position="506"/>
    </location>
</feature>
<evidence type="ECO:0000256" key="5">
    <source>
        <dbReference type="ARBA" id="ARBA00022723"/>
    </source>
</evidence>
<reference evidence="13" key="1">
    <citation type="submission" date="2019-09" db="EMBL/GenBank/DDBJ databases">
        <title>Characterisation of the sponge microbiome using genome-centric metagenomics.</title>
        <authorList>
            <person name="Engelberts J.P."/>
            <person name="Robbins S.J."/>
            <person name="De Goeij J.M."/>
            <person name="Aranda M."/>
            <person name="Bell S.C."/>
            <person name="Webster N.S."/>
        </authorList>
    </citation>
    <scope>NUCLEOTIDE SEQUENCE</scope>
    <source>
        <strain evidence="13">SB0675_bin_29</strain>
    </source>
</reference>
<dbReference type="InterPro" id="IPR006657">
    <property type="entry name" value="MoPterin_dinucl-bd_dom"/>
</dbReference>
<keyword evidence="4" id="KW-0004">4Fe-4S</keyword>
<feature type="domain" description="Molybdopterin dinucleotide-binding" evidence="12">
    <location>
        <begin position="538"/>
        <end position="649"/>
    </location>
</feature>
<organism evidence="13">
    <name type="scientific">Caldilineaceae bacterium SB0675_bin_29</name>
    <dbReference type="NCBI Taxonomy" id="2605266"/>
    <lineage>
        <taxon>Bacteria</taxon>
        <taxon>Bacillati</taxon>
        <taxon>Chloroflexota</taxon>
        <taxon>Caldilineae</taxon>
        <taxon>Caldilineales</taxon>
        <taxon>Caldilineaceae</taxon>
    </lineage>
</organism>
<comment type="caution">
    <text evidence="13">The sequence shown here is derived from an EMBL/GenBank/DDBJ whole genome shotgun (WGS) entry which is preliminary data.</text>
</comment>
<dbReference type="FunFam" id="3.40.228.10:FF:000002">
    <property type="entry name" value="Formate dehydrogenase subunit alpha"/>
    <property type="match status" value="1"/>
</dbReference>
<feature type="compositionally biased region" description="Polar residues" evidence="10">
    <location>
        <begin position="482"/>
        <end position="503"/>
    </location>
</feature>
<comment type="cofactor">
    <cofactor evidence="2">
        <name>[4Fe-4S] cluster</name>
        <dbReference type="ChEBI" id="CHEBI:49883"/>
    </cofactor>
</comment>
<dbReference type="PANTHER" id="PTHR43105:SF9">
    <property type="entry name" value="NADPH-FE(3+) OXIDOREDUCTASE SUBUNIT ALPHA"/>
    <property type="match status" value="1"/>
</dbReference>
<keyword evidence="7" id="KW-0408">Iron</keyword>
<keyword evidence="9" id="KW-0534">Nitrate assimilation</keyword>
<dbReference type="Gene3D" id="2.40.40.20">
    <property type="match status" value="1"/>
</dbReference>
<dbReference type="PANTHER" id="PTHR43105">
    <property type="entry name" value="RESPIRATORY NITRATE REDUCTASE"/>
    <property type="match status" value="1"/>
</dbReference>
<dbReference type="Gene3D" id="3.40.228.10">
    <property type="entry name" value="Dimethylsulfoxide Reductase, domain 2"/>
    <property type="match status" value="1"/>
</dbReference>
<dbReference type="GO" id="GO:0043546">
    <property type="term" value="F:molybdopterin cofactor binding"/>
    <property type="evidence" value="ECO:0007669"/>
    <property type="project" value="InterPro"/>
</dbReference>
<dbReference type="Pfam" id="PF01568">
    <property type="entry name" value="Molydop_binding"/>
    <property type="match status" value="1"/>
</dbReference>
<dbReference type="GO" id="GO:0016020">
    <property type="term" value="C:membrane"/>
    <property type="evidence" value="ECO:0007669"/>
    <property type="project" value="TreeGrafter"/>
</dbReference>
<keyword evidence="8" id="KW-0411">Iron-sulfur</keyword>
<dbReference type="CDD" id="cd02754">
    <property type="entry name" value="MopB_Nitrate-R-NapA-like"/>
    <property type="match status" value="1"/>
</dbReference>
<evidence type="ECO:0000256" key="8">
    <source>
        <dbReference type="ARBA" id="ARBA00023014"/>
    </source>
</evidence>
<dbReference type="GO" id="GO:0051539">
    <property type="term" value="F:4 iron, 4 sulfur cluster binding"/>
    <property type="evidence" value="ECO:0007669"/>
    <property type="project" value="UniProtKB-KW"/>
</dbReference>
<dbReference type="AlphaFoldDB" id="A0A6B1FY36"/>
<name>A0A6B1FY36_9CHLR</name>
<dbReference type="Pfam" id="PF00384">
    <property type="entry name" value="Molybdopterin"/>
    <property type="match status" value="1"/>
</dbReference>
<dbReference type="CDD" id="cd02791">
    <property type="entry name" value="MopB_CT_Nitrate-R-NapA-like"/>
    <property type="match status" value="1"/>
</dbReference>
<keyword evidence="5" id="KW-0479">Metal-binding</keyword>
<dbReference type="SUPFAM" id="SSF50692">
    <property type="entry name" value="ADC-like"/>
    <property type="match status" value="1"/>
</dbReference>
<protein>
    <submittedName>
        <fullName evidence="13">Nitrate reductase</fullName>
    </submittedName>
</protein>
<dbReference type="GO" id="GO:0042128">
    <property type="term" value="P:nitrate assimilation"/>
    <property type="evidence" value="ECO:0007669"/>
    <property type="project" value="UniProtKB-KW"/>
</dbReference>
<gene>
    <name evidence="13" type="ORF">F4148_03970</name>
</gene>
<feature type="domain" description="Molybdopterin oxidoreductase" evidence="11">
    <location>
        <begin position="2"/>
        <end position="409"/>
    </location>
</feature>
<sequence>EKATSHIAAELKRIVGEYGPDAVAFYGSGQFTTEDYYVANKLLKGFIGINNFDANSRLCMASAVAGYVSALGSDGPPPAYEDIDHADCFFLIGSNMADCHPVLFNRIKRRKKQNPEEVKVIVVDPRETRTAAIADLFLPVRPGSDVVLLNGMMEHLTLAGMIDRAFIEEHTNGFEELKEACGGVSTAAAAKVCGVSESDLIEAARLFGGANGVLSFWSMGLNQSVNGVAKNQAVINLHLATGQIGKPGSGPFSLTGQPNAMGGREAGGLSHLLPGYRTVTNAVHRQEVEQFWGTPEGQIADRPGLAAVDMFEAAARGEIKAMWIMCTNPVVSMPNIDVVERAMEKLELLVVTDAYHPTDTTQYAHVLLPAAQWSEREGVMTNSERRITYLPRMVDPVGQARPDWQIIAGVGAAMGFAHAFSYGSAEEVFDEFTQLTRGRVCDYSGVSVHRLKVEGPLQWPVPHAEHPGTVRLYSGLHIDRSPQSADKQFSNGELPTEARSSTGTEGGAPVFATACGRATFHTPVFVPPAELPNRKFPLLLTTGRLRNQWHTMTRTGKSESLLKGARKPFLEIHPIDAVRRQIESGDVVEVRSRRGRVWAEARVTEKIREGACFMPFHWGRLAGPYSAANNLTLAEVDPVSKEPELKACAVEVRLRPGYEAIRASTLFQRMAEAVKK</sequence>
<dbReference type="GO" id="GO:0016491">
    <property type="term" value="F:oxidoreductase activity"/>
    <property type="evidence" value="ECO:0007669"/>
    <property type="project" value="UniProtKB-KW"/>
</dbReference>
<dbReference type="GO" id="GO:0046872">
    <property type="term" value="F:metal ion binding"/>
    <property type="evidence" value="ECO:0007669"/>
    <property type="project" value="UniProtKB-KW"/>
</dbReference>
<evidence type="ECO:0000256" key="2">
    <source>
        <dbReference type="ARBA" id="ARBA00001966"/>
    </source>
</evidence>
<evidence type="ECO:0000256" key="6">
    <source>
        <dbReference type="ARBA" id="ARBA00023002"/>
    </source>
</evidence>
<dbReference type="InterPro" id="IPR041957">
    <property type="entry name" value="CT_Nitrate-R-NapA-like"/>
</dbReference>
<evidence type="ECO:0000256" key="9">
    <source>
        <dbReference type="ARBA" id="ARBA00023063"/>
    </source>
</evidence>
<feature type="non-terminal residue" evidence="13">
    <location>
        <position position="1"/>
    </location>
</feature>
<accession>A0A6B1FY36</accession>
<comment type="cofactor">
    <cofactor evidence="1">
        <name>Mo-bis(molybdopterin guanine dinucleotide)</name>
        <dbReference type="ChEBI" id="CHEBI:60539"/>
    </cofactor>
</comment>
<evidence type="ECO:0000256" key="4">
    <source>
        <dbReference type="ARBA" id="ARBA00022485"/>
    </source>
</evidence>
<evidence type="ECO:0000256" key="10">
    <source>
        <dbReference type="SAM" id="MobiDB-lite"/>
    </source>
</evidence>
<dbReference type="SUPFAM" id="SSF53706">
    <property type="entry name" value="Formate dehydrogenase/DMSO reductase, domains 1-3"/>
    <property type="match status" value="1"/>
</dbReference>